<dbReference type="InterPro" id="IPR018149">
    <property type="entry name" value="Lys-tRNA-synth_II_C"/>
</dbReference>
<accession>A0A418WTL2</accession>
<dbReference type="AlphaFoldDB" id="A0A418WTL2"/>
<dbReference type="Proteomes" id="UP000284605">
    <property type="component" value="Unassembled WGS sequence"/>
</dbReference>
<dbReference type="GO" id="GO:0000049">
    <property type="term" value="F:tRNA binding"/>
    <property type="evidence" value="ECO:0007669"/>
    <property type="project" value="TreeGrafter"/>
</dbReference>
<evidence type="ECO:0000313" key="6">
    <source>
        <dbReference type="Proteomes" id="UP000284605"/>
    </source>
</evidence>
<dbReference type="PANTHER" id="PTHR42918">
    <property type="entry name" value="LYSYL-TRNA SYNTHETASE"/>
    <property type="match status" value="1"/>
</dbReference>
<gene>
    <name evidence="5" type="primary">genX</name>
    <name evidence="5" type="ORF">D3874_01635</name>
</gene>
<dbReference type="NCBIfam" id="NF006828">
    <property type="entry name" value="PRK09350.1"/>
    <property type="match status" value="1"/>
</dbReference>
<reference evidence="5 6" key="1">
    <citation type="submission" date="2018-09" db="EMBL/GenBank/DDBJ databases">
        <authorList>
            <person name="Zhu H."/>
        </authorList>
    </citation>
    <scope>NUCLEOTIDE SEQUENCE [LARGE SCALE GENOMIC DNA]</scope>
    <source>
        <strain evidence="5 6">K1W22B-8</strain>
    </source>
</reference>
<evidence type="ECO:0000256" key="1">
    <source>
        <dbReference type="ARBA" id="ARBA00022598"/>
    </source>
</evidence>
<dbReference type="GO" id="GO:0005524">
    <property type="term" value="F:ATP binding"/>
    <property type="evidence" value="ECO:0007669"/>
    <property type="project" value="UniProtKB-KW"/>
</dbReference>
<sequence length="353" mass="38777">MTDMPSRAPWWRPDRFAARRPYLQARAAILKALRATFEARGFLEVETPALQVSPGIEPHLMAFATDLEPADGGPARRLYLHTSPEFAMKKLLVAGEPRIFQLAKVFRNRERSDTHHPEFTMAEWYRAGGSLDDLMDDCEALLRAAAKAAGRDGLIAHGLSVPLDEAFERLSVAEAFLMHAGVDLMATIDDPLSPSAGALRAEAEEIGISTSDGDSWEDIFFKISLDRIEPNLGVARPTFLTDWPISMAALSRPNPNDPAVAERFELYVNGVELANAFGELTDAAEQRRRFEADCAAKERLYGFRYPVDEDFLAALDWGLPPSAGIALGIDRLVMLATGAARIDEVLWAPVAGA</sequence>
<protein>
    <submittedName>
        <fullName evidence="5">EF-P lysine aminoacylase GenX</fullName>
    </submittedName>
</protein>
<evidence type="ECO:0000313" key="5">
    <source>
        <dbReference type="EMBL" id="RJF94565.1"/>
    </source>
</evidence>
<keyword evidence="1" id="KW-0436">Ligase</keyword>
<dbReference type="InterPro" id="IPR004364">
    <property type="entry name" value="Aa-tRNA-synt_II"/>
</dbReference>
<proteinExistence type="predicted"/>
<dbReference type="InterPro" id="IPR004525">
    <property type="entry name" value="EpmA"/>
</dbReference>
<comment type="caution">
    <text evidence="5">The sequence shown here is derived from an EMBL/GenBank/DDBJ whole genome shotgun (WGS) entry which is preliminary data.</text>
</comment>
<evidence type="ECO:0000256" key="3">
    <source>
        <dbReference type="ARBA" id="ARBA00022840"/>
    </source>
</evidence>
<dbReference type="EMBL" id="QYUK01000008">
    <property type="protein sequence ID" value="RJF94565.1"/>
    <property type="molecule type" value="Genomic_DNA"/>
</dbReference>
<dbReference type="PANTHER" id="PTHR42918:SF6">
    <property type="entry name" value="ELONGATION FACTOR P--(R)-BETA-LYSINE LIGASE"/>
    <property type="match status" value="1"/>
</dbReference>
<dbReference type="Pfam" id="PF00152">
    <property type="entry name" value="tRNA-synt_2"/>
    <property type="match status" value="1"/>
</dbReference>
<dbReference type="PRINTS" id="PR00982">
    <property type="entry name" value="TRNASYNTHLYS"/>
</dbReference>
<dbReference type="InterPro" id="IPR045864">
    <property type="entry name" value="aa-tRNA-synth_II/BPL/LPL"/>
</dbReference>
<keyword evidence="2" id="KW-0547">Nucleotide-binding</keyword>
<dbReference type="GO" id="GO:0006430">
    <property type="term" value="P:lysyl-tRNA aminoacylation"/>
    <property type="evidence" value="ECO:0007669"/>
    <property type="project" value="InterPro"/>
</dbReference>
<dbReference type="Gene3D" id="3.30.930.10">
    <property type="entry name" value="Bira Bifunctional Protein, Domain 2"/>
    <property type="match status" value="1"/>
</dbReference>
<organism evidence="5 6">
    <name type="scientific">Oleomonas cavernae</name>
    <dbReference type="NCBI Taxonomy" id="2320859"/>
    <lineage>
        <taxon>Bacteria</taxon>
        <taxon>Pseudomonadati</taxon>
        <taxon>Pseudomonadota</taxon>
        <taxon>Alphaproteobacteria</taxon>
        <taxon>Acetobacterales</taxon>
        <taxon>Acetobacteraceae</taxon>
        <taxon>Oleomonas</taxon>
    </lineage>
</organism>
<dbReference type="PROSITE" id="PS50862">
    <property type="entry name" value="AA_TRNA_LIGASE_II"/>
    <property type="match status" value="1"/>
</dbReference>
<dbReference type="NCBIfam" id="TIGR00462">
    <property type="entry name" value="genX"/>
    <property type="match status" value="1"/>
</dbReference>
<dbReference type="GO" id="GO:0005829">
    <property type="term" value="C:cytosol"/>
    <property type="evidence" value="ECO:0007669"/>
    <property type="project" value="TreeGrafter"/>
</dbReference>
<dbReference type="InterPro" id="IPR006195">
    <property type="entry name" value="aa-tRNA-synth_II"/>
</dbReference>
<dbReference type="SUPFAM" id="SSF55681">
    <property type="entry name" value="Class II aaRS and biotin synthetases"/>
    <property type="match status" value="1"/>
</dbReference>
<feature type="domain" description="Aminoacyl-transfer RNA synthetases class-II family profile" evidence="4">
    <location>
        <begin position="26"/>
        <end position="349"/>
    </location>
</feature>
<dbReference type="GO" id="GO:0004824">
    <property type="term" value="F:lysine-tRNA ligase activity"/>
    <property type="evidence" value="ECO:0007669"/>
    <property type="project" value="InterPro"/>
</dbReference>
<evidence type="ECO:0000256" key="2">
    <source>
        <dbReference type="ARBA" id="ARBA00022741"/>
    </source>
</evidence>
<dbReference type="OrthoDB" id="9801152at2"/>
<keyword evidence="3" id="KW-0067">ATP-binding</keyword>
<keyword evidence="6" id="KW-1185">Reference proteome</keyword>
<dbReference type="RefSeq" id="WP_119775754.1">
    <property type="nucleotide sequence ID" value="NZ_QYUK01000008.1"/>
</dbReference>
<evidence type="ECO:0000259" key="4">
    <source>
        <dbReference type="PROSITE" id="PS50862"/>
    </source>
</evidence>
<name>A0A418WTL2_9PROT</name>